<evidence type="ECO:0000313" key="2">
    <source>
        <dbReference type="Proteomes" id="UP000000684"/>
    </source>
</evidence>
<reference evidence="1 2" key="1">
    <citation type="submission" date="2006-08" db="EMBL/GenBank/DDBJ databases">
        <title>Complete sequence of Shewanella frigidimarina NCIMB 400.</title>
        <authorList>
            <consortium name="US DOE Joint Genome Institute"/>
            <person name="Copeland A."/>
            <person name="Lucas S."/>
            <person name="Lapidus A."/>
            <person name="Barry K."/>
            <person name="Detter J.C."/>
            <person name="Glavina del Rio T."/>
            <person name="Hammon N."/>
            <person name="Israni S."/>
            <person name="Dalin E."/>
            <person name="Tice H."/>
            <person name="Pitluck S."/>
            <person name="Fredrickson J.K."/>
            <person name="Kolker E."/>
            <person name="McCuel L.A."/>
            <person name="DiChristina T."/>
            <person name="Nealson K.H."/>
            <person name="Newman D."/>
            <person name="Tiedje J.M."/>
            <person name="Zhou J."/>
            <person name="Romine M.F."/>
            <person name="Culley D.E."/>
            <person name="Serres M."/>
            <person name="Chertkov O."/>
            <person name="Brettin T."/>
            <person name="Bruce D."/>
            <person name="Han C."/>
            <person name="Tapia R."/>
            <person name="Gilna P."/>
            <person name="Schmutz J."/>
            <person name="Larimer F."/>
            <person name="Land M."/>
            <person name="Hauser L."/>
            <person name="Kyrpides N."/>
            <person name="Mikhailova N."/>
            <person name="Richardson P."/>
        </authorList>
    </citation>
    <scope>NUCLEOTIDE SEQUENCE [LARGE SCALE GENOMIC DNA]</scope>
    <source>
        <strain evidence="1 2">NCIMB 400</strain>
    </source>
</reference>
<name>Q085Y0_SHEFN</name>
<gene>
    <name evidence="1" type="ordered locus">Sfri_1082</name>
</gene>
<dbReference type="GeneID" id="41836445"/>
<sequence length="91" mass="10071">MSFQTTEYYLFVINAYVLCYVIYHVDITLAVGDNEFKIATTDWSTIDFGAIAGDDAVTEGLLKTLVKKGANMHFNVTIASTYRFTVTGPST</sequence>
<dbReference type="EMBL" id="CP000447">
    <property type="protein sequence ID" value="ABI70935.1"/>
    <property type="molecule type" value="Genomic_DNA"/>
</dbReference>
<dbReference type="STRING" id="318167.Sfri_1082"/>
<dbReference type="HOGENOM" id="CLU_2425276_0_0_6"/>
<dbReference type="KEGG" id="sfr:Sfri_1082"/>
<organism evidence="1 2">
    <name type="scientific">Shewanella frigidimarina (strain NCIMB 400)</name>
    <dbReference type="NCBI Taxonomy" id="318167"/>
    <lineage>
        <taxon>Bacteria</taxon>
        <taxon>Pseudomonadati</taxon>
        <taxon>Pseudomonadota</taxon>
        <taxon>Gammaproteobacteria</taxon>
        <taxon>Alteromonadales</taxon>
        <taxon>Shewanellaceae</taxon>
        <taxon>Shewanella</taxon>
    </lineage>
</organism>
<evidence type="ECO:0000313" key="1">
    <source>
        <dbReference type="EMBL" id="ABI70935.1"/>
    </source>
</evidence>
<dbReference type="AlphaFoldDB" id="Q085Y0"/>
<proteinExistence type="predicted"/>
<accession>Q085Y0</accession>
<dbReference type="OrthoDB" id="3236218at2"/>
<dbReference type="Proteomes" id="UP000000684">
    <property type="component" value="Chromosome"/>
</dbReference>
<dbReference type="RefSeq" id="WP_011636556.1">
    <property type="nucleotide sequence ID" value="NC_008345.1"/>
</dbReference>
<protein>
    <submittedName>
        <fullName evidence="1">Uncharacterized protein</fullName>
    </submittedName>
</protein>
<keyword evidence="2" id="KW-1185">Reference proteome</keyword>
<dbReference type="eggNOG" id="COG1523">
    <property type="taxonomic scope" value="Bacteria"/>
</dbReference>